<evidence type="ECO:0000313" key="2">
    <source>
        <dbReference type="Proteomes" id="UP000683925"/>
    </source>
</evidence>
<protein>
    <recommendedName>
        <fullName evidence="3">WD40-repeat-containing domain</fullName>
    </recommendedName>
</protein>
<sequence length="348" mass="40462">MMSDQFLNNMIESKNVQTQMLSRYEENSLINIDLQARSYAMAINSQNNLLTVGSGYDIKIFDLTKNQTQNTVQEIKGKKENVFCLLFLSKNSSCNSFISASNKIIIWQEQGGQWHNQKSLKAEKPTQIKSLVVHPQGDLIICGSQRNIQFWFKNLDTHQDALQNNQQEWVCKQLKYDDTQGLSINQNGDTLVQCSFSNKINVFKGSNRQEWIKIKTIDTKDYGLRLCFITNDLIAFQERGSRPHDNLYFYSLNEQNYSMVKVRGGDTSCNSLFPLIYVPSKKLLIDKNGYFVNIIRIEEGPSQKYELMQYYDFREEYIYGTVSDDGNLLITWNEKQNQVQVRRYLAQN</sequence>
<dbReference type="OrthoDB" id="406844at2759"/>
<dbReference type="EMBL" id="CAJJDP010000113">
    <property type="protein sequence ID" value="CAD8196865.1"/>
    <property type="molecule type" value="Genomic_DNA"/>
</dbReference>
<organism evidence="1 2">
    <name type="scientific">Paramecium octaurelia</name>
    <dbReference type="NCBI Taxonomy" id="43137"/>
    <lineage>
        <taxon>Eukaryota</taxon>
        <taxon>Sar</taxon>
        <taxon>Alveolata</taxon>
        <taxon>Ciliophora</taxon>
        <taxon>Intramacronucleata</taxon>
        <taxon>Oligohymenophorea</taxon>
        <taxon>Peniculida</taxon>
        <taxon>Parameciidae</taxon>
        <taxon>Paramecium</taxon>
    </lineage>
</organism>
<dbReference type="OMA" id="IIIWQEQ"/>
<reference evidence="1" key="1">
    <citation type="submission" date="2021-01" db="EMBL/GenBank/DDBJ databases">
        <authorList>
            <consortium name="Genoscope - CEA"/>
            <person name="William W."/>
        </authorList>
    </citation>
    <scope>NUCLEOTIDE SEQUENCE</scope>
</reference>
<keyword evidence="2" id="KW-1185">Reference proteome</keyword>
<proteinExistence type="predicted"/>
<dbReference type="GO" id="GO:0016226">
    <property type="term" value="P:iron-sulfur cluster assembly"/>
    <property type="evidence" value="ECO:0007669"/>
    <property type="project" value="TreeGrafter"/>
</dbReference>
<evidence type="ECO:0008006" key="3">
    <source>
        <dbReference type="Google" id="ProtNLM"/>
    </source>
</evidence>
<dbReference type="PANTHER" id="PTHR19920">
    <property type="entry name" value="WD40 PROTEIN CIAO1"/>
    <property type="match status" value="1"/>
</dbReference>
<dbReference type="PANTHER" id="PTHR19920:SF0">
    <property type="entry name" value="CYTOSOLIC IRON-SULFUR PROTEIN ASSEMBLY PROTEIN CIAO1-RELATED"/>
    <property type="match status" value="1"/>
</dbReference>
<name>A0A8S1X777_PAROT</name>
<dbReference type="AlphaFoldDB" id="A0A8S1X777"/>
<evidence type="ECO:0000313" key="1">
    <source>
        <dbReference type="EMBL" id="CAD8196865.1"/>
    </source>
</evidence>
<dbReference type="Proteomes" id="UP000683925">
    <property type="component" value="Unassembled WGS sequence"/>
</dbReference>
<dbReference type="GO" id="GO:0097361">
    <property type="term" value="C:cytosolic [4Fe-4S] assembly targeting complex"/>
    <property type="evidence" value="ECO:0007669"/>
    <property type="project" value="TreeGrafter"/>
</dbReference>
<accession>A0A8S1X777</accession>
<gene>
    <name evidence="1" type="ORF">POCTA_138.1.T1130011</name>
</gene>
<comment type="caution">
    <text evidence="1">The sequence shown here is derived from an EMBL/GenBank/DDBJ whole genome shotgun (WGS) entry which is preliminary data.</text>
</comment>